<sequence length="175" mass="19744">MTALSNKDPHIPIKMQNDCDCRFVGSWLLKVAEAQSFWSQMSGHPPFENSESALCWYDYPSLECVALEALGARKQVDSLFESDQPSNVRGEFYPFEFAVMIQLGFFVLADQTYQMTVPDSVTFEQVQRAALKAAAINAHDDVARRDRLLHTLSQAEAEAARCTRLALLRAGFRDF</sequence>
<organism evidence="1 2">
    <name type="scientific">Bradyrhizobium shewense</name>
    <dbReference type="NCBI Taxonomy" id="1761772"/>
    <lineage>
        <taxon>Bacteria</taxon>
        <taxon>Pseudomonadati</taxon>
        <taxon>Pseudomonadota</taxon>
        <taxon>Alphaproteobacteria</taxon>
        <taxon>Hyphomicrobiales</taxon>
        <taxon>Nitrobacteraceae</taxon>
        <taxon>Bradyrhizobium</taxon>
    </lineage>
</organism>
<keyword evidence="2" id="KW-1185">Reference proteome</keyword>
<gene>
    <name evidence="1" type="ORF">GA0061098_106911</name>
</gene>
<evidence type="ECO:0000313" key="2">
    <source>
        <dbReference type="Proteomes" id="UP000199184"/>
    </source>
</evidence>
<dbReference type="AlphaFoldDB" id="A0A1C3XUV4"/>
<protein>
    <submittedName>
        <fullName evidence="1">Uncharacterized protein</fullName>
    </submittedName>
</protein>
<name>A0A1C3XUV4_9BRAD</name>
<dbReference type="RefSeq" id="WP_091968073.1">
    <property type="nucleotide sequence ID" value="NZ_FMAI01000069.1"/>
</dbReference>
<dbReference type="EMBL" id="FMAI01000069">
    <property type="protein sequence ID" value="SCB56053.1"/>
    <property type="molecule type" value="Genomic_DNA"/>
</dbReference>
<reference evidence="2" key="1">
    <citation type="submission" date="2016-08" db="EMBL/GenBank/DDBJ databases">
        <authorList>
            <person name="Varghese N."/>
            <person name="Submissions Spin"/>
        </authorList>
    </citation>
    <scope>NUCLEOTIDE SEQUENCE [LARGE SCALE GENOMIC DNA]</scope>
    <source>
        <strain evidence="2">ERR11</strain>
    </source>
</reference>
<dbReference type="Proteomes" id="UP000199184">
    <property type="component" value="Unassembled WGS sequence"/>
</dbReference>
<evidence type="ECO:0000313" key="1">
    <source>
        <dbReference type="EMBL" id="SCB56053.1"/>
    </source>
</evidence>
<accession>A0A1C3XUV4</accession>
<proteinExistence type="predicted"/>